<evidence type="ECO:0000256" key="1">
    <source>
        <dbReference type="ARBA" id="ARBA00022574"/>
    </source>
</evidence>
<feature type="repeat" description="WD" evidence="3">
    <location>
        <begin position="259"/>
        <end position="289"/>
    </location>
</feature>
<evidence type="ECO:0000313" key="5">
    <source>
        <dbReference type="Proteomes" id="UP001162131"/>
    </source>
</evidence>
<dbReference type="InterPro" id="IPR036322">
    <property type="entry name" value="WD40_repeat_dom_sf"/>
</dbReference>
<dbReference type="Proteomes" id="UP001162131">
    <property type="component" value="Unassembled WGS sequence"/>
</dbReference>
<dbReference type="InterPro" id="IPR020472">
    <property type="entry name" value="WD40_PAC1"/>
</dbReference>
<accession>A0AAU9JZH7</accession>
<evidence type="ECO:0000256" key="3">
    <source>
        <dbReference type="PROSITE-ProRule" id="PRU00221"/>
    </source>
</evidence>
<evidence type="ECO:0000256" key="2">
    <source>
        <dbReference type="ARBA" id="ARBA00022737"/>
    </source>
</evidence>
<comment type="caution">
    <text evidence="4">The sequence shown here is derived from an EMBL/GenBank/DDBJ whole genome shotgun (WGS) entry which is preliminary data.</text>
</comment>
<dbReference type="PANTHER" id="PTHR22847:SF637">
    <property type="entry name" value="WD REPEAT DOMAIN 5B"/>
    <property type="match status" value="1"/>
</dbReference>
<dbReference type="Gene3D" id="2.130.10.10">
    <property type="entry name" value="YVTN repeat-like/Quinoprotein amine dehydrogenase"/>
    <property type="match status" value="3"/>
</dbReference>
<dbReference type="PRINTS" id="PR00320">
    <property type="entry name" value="GPROTEINBRPT"/>
</dbReference>
<dbReference type="AlphaFoldDB" id="A0AAU9JZH7"/>
<organism evidence="4 5">
    <name type="scientific">Blepharisma stoltei</name>
    <dbReference type="NCBI Taxonomy" id="1481888"/>
    <lineage>
        <taxon>Eukaryota</taxon>
        <taxon>Sar</taxon>
        <taxon>Alveolata</taxon>
        <taxon>Ciliophora</taxon>
        <taxon>Postciliodesmatophora</taxon>
        <taxon>Heterotrichea</taxon>
        <taxon>Heterotrichida</taxon>
        <taxon>Blepharismidae</taxon>
        <taxon>Blepharisma</taxon>
    </lineage>
</organism>
<dbReference type="PANTHER" id="PTHR22847">
    <property type="entry name" value="WD40 REPEAT PROTEIN"/>
    <property type="match status" value="1"/>
</dbReference>
<dbReference type="InterPro" id="IPR019775">
    <property type="entry name" value="WD40_repeat_CS"/>
</dbReference>
<feature type="repeat" description="WD" evidence="3">
    <location>
        <begin position="97"/>
        <end position="136"/>
    </location>
</feature>
<dbReference type="PROSITE" id="PS50082">
    <property type="entry name" value="WD_REPEATS_2"/>
    <property type="match status" value="3"/>
</dbReference>
<keyword evidence="2" id="KW-0677">Repeat</keyword>
<dbReference type="PROSITE" id="PS00678">
    <property type="entry name" value="WD_REPEATS_1"/>
    <property type="match status" value="2"/>
</dbReference>
<feature type="repeat" description="WD" evidence="3">
    <location>
        <begin position="55"/>
        <end position="96"/>
    </location>
</feature>
<dbReference type="PROSITE" id="PS50294">
    <property type="entry name" value="WD_REPEATS_REGION"/>
    <property type="match status" value="2"/>
</dbReference>
<proteinExistence type="predicted"/>
<evidence type="ECO:0000313" key="4">
    <source>
        <dbReference type="EMBL" id="CAG9327123.1"/>
    </source>
</evidence>
<name>A0AAU9JZH7_9CILI</name>
<dbReference type="GO" id="GO:1990234">
    <property type="term" value="C:transferase complex"/>
    <property type="evidence" value="ECO:0007669"/>
    <property type="project" value="UniProtKB-ARBA"/>
</dbReference>
<sequence>MDERLKVFQGIFADRVVKTPEEVHSVVATESCLILGLRSGKIMIRVIEEDLDELIEAHSSAVNILIISEDNKYIISGGQDKKVIIWNLETFEQEASLPAHNAVVTCLCTKNGFLYTGSVDESVKIWDLESKEIANEIKFETSVCSIKATDDFLIVGCDDGSIRVHNIEGLDVSFVLVGHEDAVWTIDVWNNVMVSGGFDGRILICDLKTQSQEVLGEHQGVVNKVMIIDPSGANIPMIISGGSDNLIKIWSLEGLKDTLEYHQNSISSIFNIDYYLITASFDKTVRMWNWMNTMKTKKVFTHNYPIVGLATDSEGNFYYTSEESIVRQKANDMRDKKVFKDFEGKVTCAALDESSSILACGSRDRMVRLLSVPELNLATMFVDHESIVTGVGLHQGLLVSADSSGNMILCDYGSVQNRHSIEAPISSVQINQDYISCTTSTSLYIFSHSFAPVSSAELEKPALSHCFTEDSAYIILSTEDSIQIHSVPALAKVAAFPVPYQATSLSIIPSIPWIFCASNNHILMLPHYIKECENLIK</sequence>
<dbReference type="Pfam" id="PF00400">
    <property type="entry name" value="WD40"/>
    <property type="match status" value="6"/>
</dbReference>
<keyword evidence="5" id="KW-1185">Reference proteome</keyword>
<dbReference type="SMART" id="SM00320">
    <property type="entry name" value="WD40"/>
    <property type="match status" value="9"/>
</dbReference>
<dbReference type="InterPro" id="IPR001680">
    <property type="entry name" value="WD40_rpt"/>
</dbReference>
<gene>
    <name evidence="4" type="ORF">BSTOLATCC_MIC43167</name>
</gene>
<dbReference type="InterPro" id="IPR015943">
    <property type="entry name" value="WD40/YVTN_repeat-like_dom_sf"/>
</dbReference>
<reference evidence="4" key="1">
    <citation type="submission" date="2021-09" db="EMBL/GenBank/DDBJ databases">
        <authorList>
            <consortium name="AG Swart"/>
            <person name="Singh M."/>
            <person name="Singh A."/>
            <person name="Seah K."/>
            <person name="Emmerich C."/>
        </authorList>
    </citation>
    <scope>NUCLEOTIDE SEQUENCE</scope>
    <source>
        <strain evidence="4">ATCC30299</strain>
    </source>
</reference>
<dbReference type="SUPFAM" id="SSF50978">
    <property type="entry name" value="WD40 repeat-like"/>
    <property type="match status" value="2"/>
</dbReference>
<protein>
    <submittedName>
        <fullName evidence="4">Uncharacterized protein</fullName>
    </submittedName>
</protein>
<keyword evidence="1 3" id="KW-0853">WD repeat</keyword>
<dbReference type="EMBL" id="CAJZBQ010000043">
    <property type="protein sequence ID" value="CAG9327123.1"/>
    <property type="molecule type" value="Genomic_DNA"/>
</dbReference>
<dbReference type="CDD" id="cd00200">
    <property type="entry name" value="WD40"/>
    <property type="match status" value="1"/>
</dbReference>